<name>A0A0M7BE85_9RHOB</name>
<proteinExistence type="predicted"/>
<feature type="transmembrane region" description="Helical" evidence="7">
    <location>
        <begin position="480"/>
        <end position="498"/>
    </location>
</feature>
<dbReference type="Pfam" id="PF02683">
    <property type="entry name" value="DsbD_TM"/>
    <property type="match status" value="1"/>
</dbReference>
<dbReference type="OrthoDB" id="9811036at2"/>
<evidence type="ECO:0000256" key="3">
    <source>
        <dbReference type="ARBA" id="ARBA00022748"/>
    </source>
</evidence>
<keyword evidence="4 7" id="KW-1133">Transmembrane helix</keyword>
<gene>
    <name evidence="11" type="primary">dsbD</name>
    <name evidence="11" type="ORF">JSE7799_02864</name>
</gene>
<keyword evidence="5 7" id="KW-0472">Membrane</keyword>
<keyword evidence="6" id="KW-0676">Redox-active center</keyword>
<evidence type="ECO:0000259" key="9">
    <source>
        <dbReference type="Pfam" id="PF02683"/>
    </source>
</evidence>
<dbReference type="GO" id="GO:0047134">
    <property type="term" value="F:protein-disulfide reductase [NAD(P)H] activity"/>
    <property type="evidence" value="ECO:0007669"/>
    <property type="project" value="UniProtKB-EC"/>
</dbReference>
<dbReference type="AlphaFoldDB" id="A0A0M7BE85"/>
<dbReference type="STRING" id="313367.JSE7799_02864"/>
<keyword evidence="12" id="KW-1185">Reference proteome</keyword>
<feature type="transmembrane region" description="Helical" evidence="7">
    <location>
        <begin position="531"/>
        <end position="550"/>
    </location>
</feature>
<feature type="transmembrane region" description="Helical" evidence="7">
    <location>
        <begin position="282"/>
        <end position="306"/>
    </location>
</feature>
<accession>A0A0M7BE85</accession>
<dbReference type="Pfam" id="PF13899">
    <property type="entry name" value="Thioredoxin_7"/>
    <property type="match status" value="1"/>
</dbReference>
<evidence type="ECO:0000256" key="5">
    <source>
        <dbReference type="ARBA" id="ARBA00023136"/>
    </source>
</evidence>
<dbReference type="Proteomes" id="UP000049455">
    <property type="component" value="Unassembled WGS sequence"/>
</dbReference>
<dbReference type="EMBL" id="CYPR01000194">
    <property type="protein sequence ID" value="CUH40134.1"/>
    <property type="molecule type" value="Genomic_DNA"/>
</dbReference>
<dbReference type="SUPFAM" id="SSF52833">
    <property type="entry name" value="Thioredoxin-like"/>
    <property type="match status" value="1"/>
</dbReference>
<dbReference type="EC" id="1.8.1.8" evidence="11"/>
<evidence type="ECO:0000313" key="11">
    <source>
        <dbReference type="EMBL" id="CUH40134.1"/>
    </source>
</evidence>
<feature type="chain" id="PRO_5005809954" evidence="8">
    <location>
        <begin position="22"/>
        <end position="672"/>
    </location>
</feature>
<keyword evidence="8" id="KW-0732">Signal</keyword>
<keyword evidence="3" id="KW-0201">Cytochrome c-type biogenesis</keyword>
<feature type="domain" description="Thiol:disulfide interchange protein DsbD N-terminal" evidence="10">
    <location>
        <begin position="35"/>
        <end position="150"/>
    </location>
</feature>
<organism evidence="11 12">
    <name type="scientific">Jannaschia seosinensis</name>
    <dbReference type="NCBI Taxonomy" id="313367"/>
    <lineage>
        <taxon>Bacteria</taxon>
        <taxon>Pseudomonadati</taxon>
        <taxon>Pseudomonadota</taxon>
        <taxon>Alphaproteobacteria</taxon>
        <taxon>Rhodobacterales</taxon>
        <taxon>Roseobacteraceae</taxon>
        <taxon>Jannaschia</taxon>
    </lineage>
</organism>
<evidence type="ECO:0000313" key="12">
    <source>
        <dbReference type="Proteomes" id="UP000049455"/>
    </source>
</evidence>
<dbReference type="PROSITE" id="PS00194">
    <property type="entry name" value="THIOREDOXIN_1"/>
    <property type="match status" value="1"/>
</dbReference>
<feature type="domain" description="Cytochrome C biogenesis protein transmembrane" evidence="9">
    <location>
        <begin position="283"/>
        <end position="499"/>
    </location>
</feature>
<keyword evidence="11" id="KW-0560">Oxidoreductase</keyword>
<dbReference type="PANTHER" id="PTHR32234:SF3">
    <property type="entry name" value="SUPPRESSION OF COPPER SENSITIVITY PROTEIN"/>
    <property type="match status" value="1"/>
</dbReference>
<feature type="transmembrane region" description="Helical" evidence="7">
    <location>
        <begin position="411"/>
        <end position="438"/>
    </location>
</feature>
<feature type="transmembrane region" description="Helical" evidence="7">
    <location>
        <begin position="504"/>
        <end position="524"/>
    </location>
</feature>
<feature type="transmembrane region" description="Helical" evidence="7">
    <location>
        <begin position="367"/>
        <end position="390"/>
    </location>
</feature>
<evidence type="ECO:0000256" key="1">
    <source>
        <dbReference type="ARBA" id="ARBA00004141"/>
    </source>
</evidence>
<dbReference type="Gene3D" id="3.40.30.10">
    <property type="entry name" value="Glutaredoxin"/>
    <property type="match status" value="1"/>
</dbReference>
<dbReference type="InterPro" id="IPR003834">
    <property type="entry name" value="Cyt_c_assmbl_TM_dom"/>
</dbReference>
<comment type="subcellular location">
    <subcellularLocation>
        <location evidence="1">Membrane</location>
        <topology evidence="1">Multi-pass membrane protein</topology>
    </subcellularLocation>
</comment>
<dbReference type="InterPro" id="IPR035671">
    <property type="entry name" value="DsbD_gamma"/>
</dbReference>
<reference evidence="11 12" key="1">
    <citation type="submission" date="2015-09" db="EMBL/GenBank/DDBJ databases">
        <authorList>
            <person name="Jackson K.R."/>
            <person name="Lunt B.L."/>
            <person name="Fisher J.N.B."/>
            <person name="Gardner A.V."/>
            <person name="Bailey M.E."/>
            <person name="Deus L.M."/>
            <person name="Earl A.S."/>
            <person name="Gibby P.D."/>
            <person name="Hartmann K.A."/>
            <person name="Liu J.E."/>
            <person name="Manci A.M."/>
            <person name="Nielsen D.A."/>
            <person name="Solomon M.B."/>
            <person name="Breakwell D.P."/>
            <person name="Burnett S.H."/>
            <person name="Grose J.H."/>
        </authorList>
    </citation>
    <scope>NUCLEOTIDE SEQUENCE [LARGE SCALE GENOMIC DNA]</scope>
    <source>
        <strain evidence="11 12">CECT 7799</strain>
    </source>
</reference>
<dbReference type="Pfam" id="PF11412">
    <property type="entry name" value="DsbD_N"/>
    <property type="match status" value="1"/>
</dbReference>
<evidence type="ECO:0000256" key="7">
    <source>
        <dbReference type="SAM" id="Phobius"/>
    </source>
</evidence>
<evidence type="ECO:0000259" key="10">
    <source>
        <dbReference type="Pfam" id="PF11412"/>
    </source>
</evidence>
<dbReference type="GO" id="GO:0045454">
    <property type="term" value="P:cell redox homeostasis"/>
    <property type="evidence" value="ECO:0007669"/>
    <property type="project" value="TreeGrafter"/>
</dbReference>
<dbReference type="GO" id="GO:0016020">
    <property type="term" value="C:membrane"/>
    <property type="evidence" value="ECO:0007669"/>
    <property type="project" value="UniProtKB-SubCell"/>
</dbReference>
<feature type="transmembrane region" description="Helical" evidence="7">
    <location>
        <begin position="444"/>
        <end position="468"/>
    </location>
</feature>
<dbReference type="InterPro" id="IPR036249">
    <property type="entry name" value="Thioredoxin-like_sf"/>
</dbReference>
<dbReference type="InterPro" id="IPR028250">
    <property type="entry name" value="DsbDN"/>
</dbReference>
<sequence>MTVKMLRLFALLCLLPLSVAAAESQSVRGRAVEARLIAAEDGIRAESGTVSAGLALTLDAGWKTYWRSPGEVGLPPVLDWSGSENIADVELSYPVPERFTAFDIQNFGYGKEVVFPLNVRLADPGAAARLEVTAEILVCADICVPERLDLALALPAGGGGGVDAEAAETLAHWIARIPGDGSGSGLALGDVHLDEEALTLTAASDVPFGDVDLFPEHGPYAAFDAPEIVLSDGGRALWARVPVLAPGEGALDITLADGDRAATLRAVPGPVAPAPPAAGTGLWAILAIAALGGLILNVMPCVLPVLSIKLASALQAADRSAARVRAGFVASVAGVMVFFAGLAGIVIALREAGVAVGWGVQFQNPVFLAVMIVLMVLFAANLFGFFAVRLGPAAMTGMARTEARGGWGGDFATGAFAAVMATPCSAPFLGTAVTYALTHGPAQILAVFLAMGAGLAAPFALVAIRPGLVRRLPRPGRWMMAIRWGLGVLLILAAVWLVTVLAAAGGVGMALAVGAVAAAMLLALAMWRRGWAVGGVGLAAALGAALFVPVSAPPRAEIASGWQVWSEARVAEAVASGETVFVDVTADWCLTCKANKTLVLERAGVADALAAVVALRADWTRADEAIADYLRENGRFGIPFNQVFGPGAPEGIVLPELLTEAAVLDALEQAGG</sequence>
<dbReference type="InterPro" id="IPR017937">
    <property type="entry name" value="Thioredoxin_CS"/>
</dbReference>
<feature type="transmembrane region" description="Helical" evidence="7">
    <location>
        <begin position="326"/>
        <end position="347"/>
    </location>
</feature>
<evidence type="ECO:0000256" key="2">
    <source>
        <dbReference type="ARBA" id="ARBA00022692"/>
    </source>
</evidence>
<feature type="signal peptide" evidence="8">
    <location>
        <begin position="1"/>
        <end position="21"/>
    </location>
</feature>
<dbReference type="GO" id="GO:0017004">
    <property type="term" value="P:cytochrome complex assembly"/>
    <property type="evidence" value="ECO:0007669"/>
    <property type="project" value="UniProtKB-KW"/>
</dbReference>
<protein>
    <submittedName>
        <fullName evidence="11">Thiol:disulfide interchange protein DsbD</fullName>
        <ecNumber evidence="11">1.8.1.8</ecNumber>
    </submittedName>
</protein>
<dbReference type="CDD" id="cd02953">
    <property type="entry name" value="DsbDgamma"/>
    <property type="match status" value="1"/>
</dbReference>
<dbReference type="PANTHER" id="PTHR32234">
    <property type="entry name" value="THIOL:DISULFIDE INTERCHANGE PROTEIN DSBD"/>
    <property type="match status" value="1"/>
</dbReference>
<evidence type="ECO:0000256" key="6">
    <source>
        <dbReference type="ARBA" id="ARBA00023284"/>
    </source>
</evidence>
<evidence type="ECO:0000256" key="4">
    <source>
        <dbReference type="ARBA" id="ARBA00022989"/>
    </source>
</evidence>
<evidence type="ECO:0000256" key="8">
    <source>
        <dbReference type="SAM" id="SignalP"/>
    </source>
</evidence>
<keyword evidence="2 7" id="KW-0812">Transmembrane</keyword>